<name>A0A822XIJ6_NELNU</name>
<dbReference type="Proteomes" id="UP000607653">
    <property type="component" value="Unassembled WGS sequence"/>
</dbReference>
<reference evidence="2 3" key="1">
    <citation type="journal article" date="2020" name="Mol. Biol. Evol.">
        <title>Distinct Expression and Methylation Patterns for Genes with Different Fates following a Single Whole-Genome Duplication in Flowering Plants.</title>
        <authorList>
            <person name="Shi T."/>
            <person name="Rahmani R.S."/>
            <person name="Gugger P.F."/>
            <person name="Wang M."/>
            <person name="Li H."/>
            <person name="Zhang Y."/>
            <person name="Li Z."/>
            <person name="Wang Q."/>
            <person name="Van de Peer Y."/>
            <person name="Marchal K."/>
            <person name="Chen J."/>
        </authorList>
    </citation>
    <scope>NUCLEOTIDE SEQUENCE [LARGE SCALE GENOMIC DNA]</scope>
    <source>
        <tissue evidence="2">Leaf</tissue>
    </source>
</reference>
<sequence length="35" mass="3943">MKLKTDLTLPCVDQSEDLQPLIKSARTPQPNDMNT</sequence>
<comment type="caution">
    <text evidence="2">The sequence shown here is derived from an EMBL/GenBank/DDBJ whole genome shotgun (WGS) entry which is preliminary data.</text>
</comment>
<organism evidence="2 3">
    <name type="scientific">Nelumbo nucifera</name>
    <name type="common">Sacred lotus</name>
    <dbReference type="NCBI Taxonomy" id="4432"/>
    <lineage>
        <taxon>Eukaryota</taxon>
        <taxon>Viridiplantae</taxon>
        <taxon>Streptophyta</taxon>
        <taxon>Embryophyta</taxon>
        <taxon>Tracheophyta</taxon>
        <taxon>Spermatophyta</taxon>
        <taxon>Magnoliopsida</taxon>
        <taxon>Proteales</taxon>
        <taxon>Nelumbonaceae</taxon>
        <taxon>Nelumbo</taxon>
    </lineage>
</organism>
<evidence type="ECO:0000313" key="3">
    <source>
        <dbReference type="Proteomes" id="UP000607653"/>
    </source>
</evidence>
<dbReference type="EMBL" id="DUZY01000001">
    <property type="protein sequence ID" value="DAD21344.1"/>
    <property type="molecule type" value="Genomic_DNA"/>
</dbReference>
<dbReference type="AlphaFoldDB" id="A0A822XIJ6"/>
<evidence type="ECO:0000256" key="1">
    <source>
        <dbReference type="SAM" id="MobiDB-lite"/>
    </source>
</evidence>
<gene>
    <name evidence="2" type="ORF">HUJ06_022807</name>
</gene>
<proteinExistence type="predicted"/>
<feature type="compositionally biased region" description="Polar residues" evidence="1">
    <location>
        <begin position="26"/>
        <end position="35"/>
    </location>
</feature>
<evidence type="ECO:0000313" key="2">
    <source>
        <dbReference type="EMBL" id="DAD21344.1"/>
    </source>
</evidence>
<accession>A0A822XIJ6</accession>
<protein>
    <submittedName>
        <fullName evidence="2">Uncharacterized protein</fullName>
    </submittedName>
</protein>
<keyword evidence="3" id="KW-1185">Reference proteome</keyword>
<feature type="region of interest" description="Disordered" evidence="1">
    <location>
        <begin position="16"/>
        <end position="35"/>
    </location>
</feature>